<dbReference type="Pfam" id="PF00196">
    <property type="entry name" value="GerE"/>
    <property type="match status" value="1"/>
</dbReference>
<gene>
    <name evidence="2" type="ORF">GR167_02135</name>
</gene>
<dbReference type="Proteomes" id="UP000479043">
    <property type="component" value="Unassembled WGS sequence"/>
</dbReference>
<dbReference type="SUPFAM" id="SSF46894">
    <property type="entry name" value="C-terminal effector domain of the bipartite response regulators"/>
    <property type="match status" value="1"/>
</dbReference>
<dbReference type="InterPro" id="IPR016032">
    <property type="entry name" value="Sig_transdc_resp-reg_C-effctor"/>
</dbReference>
<dbReference type="GO" id="GO:0003677">
    <property type="term" value="F:DNA binding"/>
    <property type="evidence" value="ECO:0007669"/>
    <property type="project" value="InterPro"/>
</dbReference>
<dbReference type="RefSeq" id="WP_160971804.1">
    <property type="nucleotide sequence ID" value="NZ_WWEN01000002.1"/>
</dbReference>
<dbReference type="GO" id="GO:0006355">
    <property type="term" value="P:regulation of DNA-templated transcription"/>
    <property type="evidence" value="ECO:0007669"/>
    <property type="project" value="InterPro"/>
</dbReference>
<proteinExistence type="predicted"/>
<dbReference type="PRINTS" id="PR00038">
    <property type="entry name" value="HTHLUXR"/>
</dbReference>
<dbReference type="AlphaFoldDB" id="A0A6L8LDD8"/>
<dbReference type="InterPro" id="IPR036388">
    <property type="entry name" value="WH-like_DNA-bd_sf"/>
</dbReference>
<dbReference type="InterPro" id="IPR000792">
    <property type="entry name" value="Tscrpt_reg_LuxR_C"/>
</dbReference>
<evidence type="ECO:0000259" key="1">
    <source>
        <dbReference type="PROSITE" id="PS50043"/>
    </source>
</evidence>
<name>A0A6L8LDD8_9RHOB</name>
<dbReference type="EMBL" id="WWEN01000002">
    <property type="protein sequence ID" value="MYM54087.1"/>
    <property type="molecule type" value="Genomic_DNA"/>
</dbReference>
<comment type="caution">
    <text evidence="2">The sequence shown here is derived from an EMBL/GenBank/DDBJ whole genome shotgun (WGS) entry which is preliminary data.</text>
</comment>
<reference evidence="2 3" key="1">
    <citation type="submission" date="2020-01" db="EMBL/GenBank/DDBJ databases">
        <authorList>
            <person name="Chen S."/>
        </authorList>
    </citation>
    <scope>NUCLEOTIDE SEQUENCE [LARGE SCALE GENOMIC DNA]</scope>
    <source>
        <strain evidence="2 3">GS-10</strain>
    </source>
</reference>
<dbReference type="CDD" id="cd06170">
    <property type="entry name" value="LuxR_C_like"/>
    <property type="match status" value="1"/>
</dbReference>
<evidence type="ECO:0000313" key="3">
    <source>
        <dbReference type="Proteomes" id="UP000479043"/>
    </source>
</evidence>
<feature type="domain" description="HTH luxR-type" evidence="1">
    <location>
        <begin position="135"/>
        <end position="200"/>
    </location>
</feature>
<sequence>MTSDGPVLPHSGIPLVFMEEGHALIALDEDGHLIHANKLCDRAHNIDMKLSCGSIWTGNARIDKTIVTMLEACRDYNDDDPVPMPAPVSATLSDGRTLHVDVFLVPRELGAAIDGARFMLVLRELEGRTKTRKQWLRKDFGLTVTEADLADLLVQGLSLKEVSKQLCISIWTVRSHLRAIFQKTGTHRQGELIAMINRKTR</sequence>
<organism evidence="2 3">
    <name type="scientific">Thalassovita mangrovi</name>
    <dbReference type="NCBI Taxonomy" id="2692236"/>
    <lineage>
        <taxon>Bacteria</taxon>
        <taxon>Pseudomonadati</taxon>
        <taxon>Pseudomonadota</taxon>
        <taxon>Alphaproteobacteria</taxon>
        <taxon>Rhodobacterales</taxon>
        <taxon>Roseobacteraceae</taxon>
        <taxon>Thalassovita</taxon>
    </lineage>
</organism>
<keyword evidence="3" id="KW-1185">Reference proteome</keyword>
<evidence type="ECO:0000313" key="2">
    <source>
        <dbReference type="EMBL" id="MYM54087.1"/>
    </source>
</evidence>
<dbReference type="PROSITE" id="PS50043">
    <property type="entry name" value="HTH_LUXR_2"/>
    <property type="match status" value="1"/>
</dbReference>
<protein>
    <recommendedName>
        <fullName evidence="1">HTH luxR-type domain-containing protein</fullName>
    </recommendedName>
</protein>
<dbReference type="Gene3D" id="1.10.10.10">
    <property type="entry name" value="Winged helix-like DNA-binding domain superfamily/Winged helix DNA-binding domain"/>
    <property type="match status" value="1"/>
</dbReference>
<accession>A0A6L8LDD8</accession>
<dbReference type="SMART" id="SM00421">
    <property type="entry name" value="HTH_LUXR"/>
    <property type="match status" value="1"/>
</dbReference>